<feature type="non-terminal residue" evidence="3">
    <location>
        <position position="140"/>
    </location>
</feature>
<dbReference type="EMBL" id="JAJJMA010242627">
    <property type="protein sequence ID" value="MCL7043084.1"/>
    <property type="molecule type" value="Genomic_DNA"/>
</dbReference>
<name>A0AA41VNQ1_PAPNU</name>
<feature type="compositionally biased region" description="Polar residues" evidence="1">
    <location>
        <begin position="63"/>
        <end position="80"/>
    </location>
</feature>
<gene>
    <name evidence="3" type="ORF">MKW94_004788</name>
    <name evidence="2" type="ORF">MKW94_018495</name>
</gene>
<protein>
    <submittedName>
        <fullName evidence="3">Uncharacterized protein</fullName>
    </submittedName>
</protein>
<evidence type="ECO:0000313" key="4">
    <source>
        <dbReference type="Proteomes" id="UP001177140"/>
    </source>
</evidence>
<dbReference type="Proteomes" id="UP001177140">
    <property type="component" value="Unassembled WGS sequence"/>
</dbReference>
<dbReference type="AlphaFoldDB" id="A0AA41VNQ1"/>
<organism evidence="3 4">
    <name type="scientific">Papaver nudicaule</name>
    <name type="common">Iceland poppy</name>
    <dbReference type="NCBI Taxonomy" id="74823"/>
    <lineage>
        <taxon>Eukaryota</taxon>
        <taxon>Viridiplantae</taxon>
        <taxon>Streptophyta</taxon>
        <taxon>Embryophyta</taxon>
        <taxon>Tracheophyta</taxon>
        <taxon>Spermatophyta</taxon>
        <taxon>Magnoliopsida</taxon>
        <taxon>Ranunculales</taxon>
        <taxon>Papaveraceae</taxon>
        <taxon>Papaveroideae</taxon>
        <taxon>Papaver</taxon>
    </lineage>
</organism>
<sequence length="140" mass="16093">IASSIVQRFPELVINKKKEVRTGAMLDMAERPFAFASGSKLSFWKRRIYSLVKVDNITYELDTQANESGSSRTSEESVPQGTYADEENPAEVVQGSCRDEKYPPENPKNMEGEKFMVCFLMYRKIKYFFAIILSFIPWTP</sequence>
<evidence type="ECO:0000313" key="2">
    <source>
        <dbReference type="EMBL" id="MCL7043084.1"/>
    </source>
</evidence>
<feature type="non-terminal residue" evidence="3">
    <location>
        <position position="1"/>
    </location>
</feature>
<dbReference type="EMBL" id="JAJJMA010258833">
    <property type="protein sequence ID" value="MCL7044509.1"/>
    <property type="molecule type" value="Genomic_DNA"/>
</dbReference>
<accession>A0AA41VNQ1</accession>
<feature type="region of interest" description="Disordered" evidence="1">
    <location>
        <begin position="63"/>
        <end position="106"/>
    </location>
</feature>
<proteinExistence type="predicted"/>
<feature type="compositionally biased region" description="Basic and acidic residues" evidence="1">
    <location>
        <begin position="97"/>
        <end position="106"/>
    </location>
</feature>
<reference evidence="3" key="1">
    <citation type="submission" date="2022-03" db="EMBL/GenBank/DDBJ databases">
        <title>A functionally conserved STORR gene fusion in Papaver species that diverged 16.8 million years ago.</title>
        <authorList>
            <person name="Catania T."/>
        </authorList>
    </citation>
    <scope>NUCLEOTIDE SEQUENCE</scope>
    <source>
        <strain evidence="3">S-191538</strain>
    </source>
</reference>
<evidence type="ECO:0000256" key="1">
    <source>
        <dbReference type="SAM" id="MobiDB-lite"/>
    </source>
</evidence>
<evidence type="ECO:0000313" key="3">
    <source>
        <dbReference type="EMBL" id="MCL7044509.1"/>
    </source>
</evidence>
<comment type="caution">
    <text evidence="3">The sequence shown here is derived from an EMBL/GenBank/DDBJ whole genome shotgun (WGS) entry which is preliminary data.</text>
</comment>
<keyword evidence="4" id="KW-1185">Reference proteome</keyword>